<keyword evidence="4 5" id="KW-0436">Ligase</keyword>
<sequence>MLAPGATIGILGGGQLARMLATAGARLGLKSHVFSPVADDPAFDVCAARTIADFHDEAALADFAEAVEVVTYEFENVPARTAQILEAHRPVRPNPRALALTQDRLIEKQFVQSLGIATADFADVEDAGALARAVARLGRNSILKTRRLGYDGKGQAQLRDGADLAALFRALGGAPCILESFVPFAKEVSVVAARGSDGQFRAYDLCENTHEHHILATTEAPANVAPETARAAIDVARRIAEAADYVGVIAVEMFVVVEEAREAILVNEIAPRVHNSGHWTLDGAVTSQFEQHMRAVAGWPLGSTRRHGNRVLMRNLIGDDVNAWPALAGDEGACLHLYGKKETRPGRKMGHVTRIL</sequence>
<dbReference type="PANTHER" id="PTHR11609">
    <property type="entry name" value="PURINE BIOSYNTHESIS PROTEIN 6/7, PUR6/7"/>
    <property type="match status" value="1"/>
</dbReference>
<dbReference type="InterPro" id="IPR003135">
    <property type="entry name" value="ATP-grasp_carboxylate-amine"/>
</dbReference>
<feature type="binding site" evidence="4">
    <location>
        <position position="144"/>
    </location>
    <ligand>
        <name>ATP</name>
        <dbReference type="ChEBI" id="CHEBI:30616"/>
    </ligand>
</feature>
<feature type="binding site" evidence="4">
    <location>
        <position position="104"/>
    </location>
    <ligand>
        <name>ATP</name>
        <dbReference type="ChEBI" id="CHEBI:30616"/>
    </ligand>
</feature>
<dbReference type="SUPFAM" id="SSF56059">
    <property type="entry name" value="Glutathione synthetase ATP-binding domain-like"/>
    <property type="match status" value="1"/>
</dbReference>
<evidence type="ECO:0000313" key="8">
    <source>
        <dbReference type="Proteomes" id="UP001350748"/>
    </source>
</evidence>
<feature type="binding site" evidence="4">
    <location>
        <begin position="179"/>
        <end position="182"/>
    </location>
    <ligand>
        <name>ATP</name>
        <dbReference type="ChEBI" id="CHEBI:30616"/>
    </ligand>
</feature>
<dbReference type="InterPro" id="IPR016185">
    <property type="entry name" value="PreATP-grasp_dom_sf"/>
</dbReference>
<dbReference type="InterPro" id="IPR013815">
    <property type="entry name" value="ATP_grasp_subdomain_1"/>
</dbReference>
<dbReference type="InterPro" id="IPR054350">
    <property type="entry name" value="PurT/PurK_preATP-grasp"/>
</dbReference>
<dbReference type="Pfam" id="PF17769">
    <property type="entry name" value="PurK_C"/>
    <property type="match status" value="1"/>
</dbReference>
<dbReference type="Pfam" id="PF22660">
    <property type="entry name" value="RS_preATP-grasp-like"/>
    <property type="match status" value="1"/>
</dbReference>
<feature type="binding site" evidence="4">
    <location>
        <begin position="149"/>
        <end position="155"/>
    </location>
    <ligand>
        <name>ATP</name>
        <dbReference type="ChEBI" id="CHEBI:30616"/>
    </ligand>
</feature>
<dbReference type="NCBIfam" id="NF004676">
    <property type="entry name" value="PRK06019.1-2"/>
    <property type="match status" value="1"/>
</dbReference>
<dbReference type="HAMAP" id="MF_01928">
    <property type="entry name" value="PurK"/>
    <property type="match status" value="1"/>
</dbReference>
<dbReference type="EMBL" id="JAZHYN010000002">
    <property type="protein sequence ID" value="MEF3365138.1"/>
    <property type="molecule type" value="Genomic_DNA"/>
</dbReference>
<proteinExistence type="inferred from homology"/>
<keyword evidence="3 4" id="KW-0067">ATP-binding</keyword>
<comment type="similarity">
    <text evidence="4 5">Belongs to the PurK/PurT family.</text>
</comment>
<name>A0ABU7XEY6_9HYPH</name>
<evidence type="ECO:0000256" key="2">
    <source>
        <dbReference type="ARBA" id="ARBA00022755"/>
    </source>
</evidence>
<dbReference type="Gene3D" id="3.30.470.20">
    <property type="entry name" value="ATP-grasp fold, B domain"/>
    <property type="match status" value="1"/>
</dbReference>
<dbReference type="Gene3D" id="3.40.50.20">
    <property type="match status" value="1"/>
</dbReference>
<comment type="pathway">
    <text evidence="4 5">Purine metabolism; IMP biosynthesis via de novo pathway; 5-amino-1-(5-phospho-D-ribosyl)imidazole-4-carboxylate from 5-amino-1-(5-phospho-D-ribosyl)imidazole (N5-CAIR route): step 1/2.</text>
</comment>
<dbReference type="InterPro" id="IPR011761">
    <property type="entry name" value="ATP-grasp"/>
</dbReference>
<dbReference type="InterPro" id="IPR011054">
    <property type="entry name" value="Rudment_hybrid_motif"/>
</dbReference>
<comment type="function">
    <text evidence="5">Catalyzes the ATP-dependent conversion of 5-aminoimidazole ribonucleotide (AIR) and HCO(3)- to N5-carboxyaminoimidazole ribonucleotide (N5-CAIR).</text>
</comment>
<dbReference type="SUPFAM" id="SSF51246">
    <property type="entry name" value="Rudiment single hybrid motif"/>
    <property type="match status" value="1"/>
</dbReference>
<feature type="binding site" evidence="4">
    <location>
        <position position="210"/>
    </location>
    <ligand>
        <name>ATP</name>
        <dbReference type="ChEBI" id="CHEBI:30616"/>
    </ligand>
</feature>
<evidence type="ECO:0000256" key="5">
    <source>
        <dbReference type="RuleBase" id="RU361200"/>
    </source>
</evidence>
<evidence type="ECO:0000259" key="6">
    <source>
        <dbReference type="PROSITE" id="PS50975"/>
    </source>
</evidence>
<dbReference type="InterPro" id="IPR040686">
    <property type="entry name" value="PurK_C"/>
</dbReference>
<evidence type="ECO:0000256" key="3">
    <source>
        <dbReference type="ARBA" id="ARBA00022840"/>
    </source>
</evidence>
<keyword evidence="8" id="KW-1185">Reference proteome</keyword>
<feature type="binding site" evidence="4">
    <location>
        <begin position="267"/>
        <end position="268"/>
    </location>
    <ligand>
        <name>ATP</name>
        <dbReference type="ChEBI" id="CHEBI:30616"/>
    </ligand>
</feature>
<feature type="binding site" evidence="4">
    <location>
        <position position="187"/>
    </location>
    <ligand>
        <name>ATP</name>
        <dbReference type="ChEBI" id="CHEBI:30616"/>
    </ligand>
</feature>
<keyword evidence="2 4" id="KW-0658">Purine biosynthesis</keyword>
<dbReference type="InterPro" id="IPR005875">
    <property type="entry name" value="PurK"/>
</dbReference>
<reference evidence="7 8" key="1">
    <citation type="submission" date="2024-02" db="EMBL/GenBank/DDBJ databases">
        <authorList>
            <person name="Grouzdev D."/>
        </authorList>
    </citation>
    <scope>NUCLEOTIDE SEQUENCE [LARGE SCALE GENOMIC DNA]</scope>
    <source>
        <strain evidence="7 8">9N</strain>
    </source>
</reference>
<dbReference type="Gene3D" id="3.30.1490.20">
    <property type="entry name" value="ATP-grasp fold, A domain"/>
    <property type="match status" value="1"/>
</dbReference>
<dbReference type="NCBIfam" id="NF004679">
    <property type="entry name" value="PRK06019.1-5"/>
    <property type="match status" value="1"/>
</dbReference>
<evidence type="ECO:0000256" key="1">
    <source>
        <dbReference type="ARBA" id="ARBA00022741"/>
    </source>
</evidence>
<dbReference type="SUPFAM" id="SSF52440">
    <property type="entry name" value="PreATP-grasp domain"/>
    <property type="match status" value="1"/>
</dbReference>
<keyword evidence="1 4" id="KW-0547">Nucleotide-binding</keyword>
<dbReference type="PROSITE" id="PS50975">
    <property type="entry name" value="ATP_GRASP"/>
    <property type="match status" value="1"/>
</dbReference>
<dbReference type="Pfam" id="PF02222">
    <property type="entry name" value="ATP-grasp"/>
    <property type="match status" value="1"/>
</dbReference>
<dbReference type="EC" id="6.3.4.18" evidence="4 5"/>
<protein>
    <recommendedName>
        <fullName evidence="4 5">N5-carboxyaminoimidazole ribonucleotide synthase</fullName>
        <shortName evidence="4 5">N5-CAIR synthase</shortName>
        <ecNumber evidence="4 5">6.3.4.18</ecNumber>
    </recommendedName>
    <alternativeName>
        <fullName evidence="4 5">5-(carboxyamino)imidazole ribonucleotide synthetase</fullName>
    </alternativeName>
</protein>
<dbReference type="PANTHER" id="PTHR11609:SF5">
    <property type="entry name" value="PHOSPHORIBOSYLAMINOIMIDAZOLE CARBOXYLASE"/>
    <property type="match status" value="1"/>
</dbReference>
<comment type="catalytic activity">
    <reaction evidence="4 5">
        <text>5-amino-1-(5-phospho-beta-D-ribosyl)imidazole + hydrogencarbonate + ATP = 5-carboxyamino-1-(5-phospho-D-ribosyl)imidazole + ADP + phosphate + 2 H(+)</text>
        <dbReference type="Rhea" id="RHEA:19317"/>
        <dbReference type="ChEBI" id="CHEBI:15378"/>
        <dbReference type="ChEBI" id="CHEBI:17544"/>
        <dbReference type="ChEBI" id="CHEBI:30616"/>
        <dbReference type="ChEBI" id="CHEBI:43474"/>
        <dbReference type="ChEBI" id="CHEBI:58730"/>
        <dbReference type="ChEBI" id="CHEBI:137981"/>
        <dbReference type="ChEBI" id="CHEBI:456216"/>
        <dbReference type="EC" id="6.3.4.18"/>
    </reaction>
</comment>
<dbReference type="RefSeq" id="WP_332080041.1">
    <property type="nucleotide sequence ID" value="NZ_JAZHYN010000002.1"/>
</dbReference>
<dbReference type="NCBIfam" id="TIGR01161">
    <property type="entry name" value="purK"/>
    <property type="match status" value="1"/>
</dbReference>
<gene>
    <name evidence="4 5" type="primary">purK</name>
    <name evidence="7" type="ORF">V3H18_01180</name>
</gene>
<evidence type="ECO:0000256" key="4">
    <source>
        <dbReference type="HAMAP-Rule" id="MF_01928"/>
    </source>
</evidence>
<comment type="caution">
    <text evidence="7">The sequence shown here is derived from an EMBL/GenBank/DDBJ whole genome shotgun (WGS) entry which is preliminary data.</text>
</comment>
<evidence type="ECO:0000313" key="7">
    <source>
        <dbReference type="EMBL" id="MEF3365138.1"/>
    </source>
</evidence>
<dbReference type="Proteomes" id="UP001350748">
    <property type="component" value="Unassembled WGS sequence"/>
</dbReference>
<accession>A0ABU7XEY6</accession>
<comment type="subunit">
    <text evidence="4 5">Homodimer.</text>
</comment>
<comment type="function">
    <text evidence="4">Catalyzes the ATP-dependent conversion of 5-aminoimidazole ribonucleotide (AIR) and HCO(3)(-) to N5-carboxyaminoimidazole ribonucleotide (N5-CAIR).</text>
</comment>
<dbReference type="GO" id="GO:0034028">
    <property type="term" value="F:5-(carboxyamino)imidazole ribonucleotide synthase activity"/>
    <property type="evidence" value="ECO:0007669"/>
    <property type="project" value="UniProtKB-EC"/>
</dbReference>
<feature type="domain" description="ATP-grasp" evidence="6">
    <location>
        <begin position="108"/>
        <end position="297"/>
    </location>
</feature>
<organism evidence="7 8">
    <name type="scientific">Methylocystis borbori</name>
    <dbReference type="NCBI Taxonomy" id="3118750"/>
    <lineage>
        <taxon>Bacteria</taxon>
        <taxon>Pseudomonadati</taxon>
        <taxon>Pseudomonadota</taxon>
        <taxon>Alphaproteobacteria</taxon>
        <taxon>Hyphomicrobiales</taxon>
        <taxon>Methylocystaceae</taxon>
        <taxon>Methylocystis</taxon>
    </lineage>
</organism>